<sequence length="413" mass="46413">MILKNGLVFKSDENTLEKLDLRIENGKIKEIGNNLIASKYEELYDLNDKLILPGFINTHTHAAMVIFRGIVEDKSFDDWLFKNIIPLESKLTSEIIYWATLLSQMEMAANGIVAFCDMYMYEEETAKAVADFGMKALLTRGLVDDNGDDGGRLAENLKLYEKWHGYNERIYVGLGPHAPYTCSIEYLKKVCDIAKKENMVVTMHLMENSWEKEKFSINQLLKAGLADIHFLAVHCVHLDDNDINLLANTNTYISHNPSSNLKLGNGIAPIQKMFEKGLKITFGTDGAASNNSLNVLFEARLASLLQKKDNPENMKVTDVLNMLTTNGYNALGLTGGKIKVGADADLVVLDLNTPSFYPKENVINHIIHSTPKVYATMVKGKFLYINGKFPTVNAEEVYKKFTTFYRKVIGTEN</sequence>
<dbReference type="CDD" id="cd01298">
    <property type="entry name" value="ATZ_TRZ_like"/>
    <property type="match status" value="1"/>
</dbReference>
<protein>
    <submittedName>
        <fullName evidence="3">Amidohydrolase</fullName>
    </submittedName>
</protein>
<proteinExistence type="predicted"/>
<feature type="domain" description="Amidohydrolase-related" evidence="2">
    <location>
        <begin position="51"/>
        <end position="382"/>
    </location>
</feature>
<dbReference type="RefSeq" id="WP_207566727.1">
    <property type="nucleotide sequence ID" value="NZ_CP071446.1"/>
</dbReference>
<dbReference type="SUPFAM" id="SSF51338">
    <property type="entry name" value="Composite domain of metallo-dependent hydrolases"/>
    <property type="match status" value="1"/>
</dbReference>
<accession>A0ABX7S610</accession>
<dbReference type="InterPro" id="IPR032466">
    <property type="entry name" value="Metal_Hydrolase"/>
</dbReference>
<dbReference type="Pfam" id="PF01979">
    <property type="entry name" value="Amidohydro_1"/>
    <property type="match status" value="1"/>
</dbReference>
<keyword evidence="1" id="KW-0378">Hydrolase</keyword>
<evidence type="ECO:0000256" key="1">
    <source>
        <dbReference type="ARBA" id="ARBA00022801"/>
    </source>
</evidence>
<gene>
    <name evidence="3" type="ORF">JYK00_00180</name>
</gene>
<dbReference type="PANTHER" id="PTHR43794:SF11">
    <property type="entry name" value="AMIDOHYDROLASE-RELATED DOMAIN-CONTAINING PROTEIN"/>
    <property type="match status" value="1"/>
</dbReference>
<evidence type="ECO:0000259" key="2">
    <source>
        <dbReference type="Pfam" id="PF01979"/>
    </source>
</evidence>
<evidence type="ECO:0000313" key="4">
    <source>
        <dbReference type="Proteomes" id="UP000671862"/>
    </source>
</evidence>
<evidence type="ECO:0000313" key="3">
    <source>
        <dbReference type="EMBL" id="QTA38006.1"/>
    </source>
</evidence>
<dbReference type="InterPro" id="IPR011059">
    <property type="entry name" value="Metal-dep_hydrolase_composite"/>
</dbReference>
<dbReference type="PANTHER" id="PTHR43794">
    <property type="entry name" value="AMINOHYDROLASE SSNA-RELATED"/>
    <property type="match status" value="1"/>
</dbReference>
<dbReference type="InterPro" id="IPR050287">
    <property type="entry name" value="MTA/SAH_deaminase"/>
</dbReference>
<dbReference type="Gene3D" id="2.30.40.10">
    <property type="entry name" value="Urease, subunit C, domain 1"/>
    <property type="match status" value="1"/>
</dbReference>
<dbReference type="Proteomes" id="UP000671862">
    <property type="component" value="Chromosome"/>
</dbReference>
<name>A0ABX7S610_9BACT</name>
<dbReference type="Gene3D" id="3.20.20.140">
    <property type="entry name" value="Metal-dependent hydrolases"/>
    <property type="match status" value="1"/>
</dbReference>
<keyword evidence="4" id="KW-1185">Reference proteome</keyword>
<dbReference type="SUPFAM" id="SSF51556">
    <property type="entry name" value="Metallo-dependent hydrolases"/>
    <property type="match status" value="1"/>
</dbReference>
<dbReference type="EMBL" id="CP071446">
    <property type="protein sequence ID" value="QTA38006.1"/>
    <property type="molecule type" value="Genomic_DNA"/>
</dbReference>
<dbReference type="InterPro" id="IPR006680">
    <property type="entry name" value="Amidohydro-rel"/>
</dbReference>
<reference evidence="3 4" key="1">
    <citation type="submission" date="2021-03" db="EMBL/GenBank/DDBJ databases">
        <title>Thermosipho ferrireducens sp.nov., an anaerobic thermophilic iron-reducing bacterium isolated from a deep-sea hydrothermal sulfide deposits.</title>
        <authorList>
            <person name="Zeng X."/>
            <person name="Chen Y."/>
            <person name="Shao Z."/>
        </authorList>
    </citation>
    <scope>NUCLEOTIDE SEQUENCE [LARGE SCALE GENOMIC DNA]</scope>
    <source>
        <strain evidence="3 4">JL129W03</strain>
    </source>
</reference>
<organism evidence="3 4">
    <name type="scientific">Thermosipho ferrireducens</name>
    <dbReference type="NCBI Taxonomy" id="2571116"/>
    <lineage>
        <taxon>Bacteria</taxon>
        <taxon>Thermotogati</taxon>
        <taxon>Thermotogota</taxon>
        <taxon>Thermotogae</taxon>
        <taxon>Thermotogales</taxon>
        <taxon>Fervidobacteriaceae</taxon>
        <taxon>Thermosipho</taxon>
    </lineage>
</organism>